<name>A0A3S0CE29_9BACL</name>
<dbReference type="PROSITE" id="PS01124">
    <property type="entry name" value="HTH_ARAC_FAMILY_2"/>
    <property type="match status" value="1"/>
</dbReference>
<dbReference type="EMBL" id="RXHU01000015">
    <property type="protein sequence ID" value="RTE10632.1"/>
    <property type="molecule type" value="Genomic_DNA"/>
</dbReference>
<dbReference type="GO" id="GO:0003700">
    <property type="term" value="F:DNA-binding transcription factor activity"/>
    <property type="evidence" value="ECO:0007669"/>
    <property type="project" value="InterPro"/>
</dbReference>
<reference evidence="6 7" key="1">
    <citation type="submission" date="2018-12" db="EMBL/GenBank/DDBJ databases">
        <title>Bacillus ochoae sp. nov., Paenibacillus whitsoniae sp. nov., Paenibacillus spiritus sp. nov. Isolated from the Mars Exploration Rover during spacecraft assembly.</title>
        <authorList>
            <person name="Seuylemezian A."/>
            <person name="Vaishampayan P."/>
        </authorList>
    </citation>
    <scope>NUCLEOTIDE SEQUENCE [LARGE SCALE GENOMIC DNA]</scope>
    <source>
        <strain evidence="6 7">MER 54</strain>
    </source>
</reference>
<dbReference type="OrthoDB" id="2636626at2"/>
<gene>
    <name evidence="6" type="ORF">EJQ19_04985</name>
</gene>
<keyword evidence="1" id="KW-0805">Transcription regulation</keyword>
<keyword evidence="4" id="KW-1133">Transmembrane helix</keyword>
<protein>
    <submittedName>
        <fullName evidence="6">AraC family transcriptional regulator</fullName>
    </submittedName>
</protein>
<evidence type="ECO:0000313" key="6">
    <source>
        <dbReference type="EMBL" id="RTE10632.1"/>
    </source>
</evidence>
<keyword evidence="7" id="KW-1185">Reference proteome</keyword>
<proteinExistence type="predicted"/>
<evidence type="ECO:0000256" key="3">
    <source>
        <dbReference type="ARBA" id="ARBA00023163"/>
    </source>
</evidence>
<dbReference type="Proteomes" id="UP000276128">
    <property type="component" value="Unassembled WGS sequence"/>
</dbReference>
<evidence type="ECO:0000256" key="4">
    <source>
        <dbReference type="SAM" id="Phobius"/>
    </source>
</evidence>
<dbReference type="InterPro" id="IPR018062">
    <property type="entry name" value="HTH_AraC-typ_CS"/>
</dbReference>
<dbReference type="InterPro" id="IPR018060">
    <property type="entry name" value="HTH_AraC"/>
</dbReference>
<comment type="caution">
    <text evidence="6">The sequence shown here is derived from an EMBL/GenBank/DDBJ whole genome shotgun (WGS) entry which is preliminary data.</text>
</comment>
<keyword evidence="3" id="KW-0804">Transcription</keyword>
<evidence type="ECO:0000256" key="2">
    <source>
        <dbReference type="ARBA" id="ARBA00023125"/>
    </source>
</evidence>
<evidence type="ECO:0000256" key="1">
    <source>
        <dbReference type="ARBA" id="ARBA00023015"/>
    </source>
</evidence>
<feature type="transmembrane region" description="Helical" evidence="4">
    <location>
        <begin position="7"/>
        <end position="30"/>
    </location>
</feature>
<dbReference type="PANTHER" id="PTHR43280:SF2">
    <property type="entry name" value="HTH-TYPE TRANSCRIPTIONAL REGULATOR EXSA"/>
    <property type="match status" value="1"/>
</dbReference>
<evidence type="ECO:0000313" key="7">
    <source>
        <dbReference type="Proteomes" id="UP000276128"/>
    </source>
</evidence>
<dbReference type="PANTHER" id="PTHR43280">
    <property type="entry name" value="ARAC-FAMILY TRANSCRIPTIONAL REGULATOR"/>
    <property type="match status" value="1"/>
</dbReference>
<evidence type="ECO:0000259" key="5">
    <source>
        <dbReference type="PROSITE" id="PS01124"/>
    </source>
</evidence>
<dbReference type="GO" id="GO:0043565">
    <property type="term" value="F:sequence-specific DNA binding"/>
    <property type="evidence" value="ECO:0007669"/>
    <property type="project" value="InterPro"/>
</dbReference>
<dbReference type="Gene3D" id="1.10.10.60">
    <property type="entry name" value="Homeodomain-like"/>
    <property type="match status" value="2"/>
</dbReference>
<keyword evidence="4" id="KW-0812">Transmembrane</keyword>
<keyword evidence="4" id="KW-0472">Membrane</keyword>
<dbReference type="SMART" id="SM00342">
    <property type="entry name" value="HTH_ARAC"/>
    <property type="match status" value="1"/>
</dbReference>
<dbReference type="PROSITE" id="PS00041">
    <property type="entry name" value="HTH_ARAC_FAMILY_1"/>
    <property type="match status" value="1"/>
</dbReference>
<sequence>MLIFCMIIFSFTFLIIAPFMSIILRGVLYFSHAPSYDNSYTFLRNQKGGAHMPNVAICRSYFSGVRTSFNLGEDLYEHWVLLAAQSGSFCFQLGAGEAEDTKLIKAGELVLCPPGTPLKRWVVDPLTFVFIEFASDSPHPTGKITVNDVQRLTSTFTYLRQVSQHNQAETSNVDYMNHLLRDLLRMIDWERKLAGQAVPRDQLDPLSQRALAYLDLHAFDESLNLQHLAQELGLSASQLTRRFQDAYKLSPIAYVTTIRLRKACALLVETDDTLEAIAEQCGYQNAFYFSRMFKKKQQISPSTYRRTYRI</sequence>
<accession>A0A3S0CE29</accession>
<feature type="domain" description="HTH araC/xylS-type" evidence="5">
    <location>
        <begin position="208"/>
        <end position="307"/>
    </location>
</feature>
<dbReference type="SUPFAM" id="SSF46689">
    <property type="entry name" value="Homeodomain-like"/>
    <property type="match status" value="2"/>
</dbReference>
<dbReference type="Pfam" id="PF12833">
    <property type="entry name" value="HTH_18"/>
    <property type="match status" value="1"/>
</dbReference>
<organism evidence="6 7">
    <name type="scientific">Paenibacillus whitsoniae</name>
    <dbReference type="NCBI Taxonomy" id="2496558"/>
    <lineage>
        <taxon>Bacteria</taxon>
        <taxon>Bacillati</taxon>
        <taxon>Bacillota</taxon>
        <taxon>Bacilli</taxon>
        <taxon>Bacillales</taxon>
        <taxon>Paenibacillaceae</taxon>
        <taxon>Paenibacillus</taxon>
    </lineage>
</organism>
<dbReference type="InterPro" id="IPR009057">
    <property type="entry name" value="Homeodomain-like_sf"/>
</dbReference>
<keyword evidence="2" id="KW-0238">DNA-binding</keyword>
<dbReference type="AlphaFoldDB" id="A0A3S0CE29"/>